<dbReference type="EMBL" id="GL732694">
    <property type="protein sequence ID" value="EFX66807.1"/>
    <property type="molecule type" value="Genomic_DNA"/>
</dbReference>
<organism evidence="1 2">
    <name type="scientific">Daphnia pulex</name>
    <name type="common">Water flea</name>
    <dbReference type="NCBI Taxonomy" id="6669"/>
    <lineage>
        <taxon>Eukaryota</taxon>
        <taxon>Metazoa</taxon>
        <taxon>Ecdysozoa</taxon>
        <taxon>Arthropoda</taxon>
        <taxon>Crustacea</taxon>
        <taxon>Branchiopoda</taxon>
        <taxon>Diplostraca</taxon>
        <taxon>Cladocera</taxon>
        <taxon>Anomopoda</taxon>
        <taxon>Daphniidae</taxon>
        <taxon>Daphnia</taxon>
    </lineage>
</organism>
<gene>
    <name evidence="1" type="ORF">DAPPUDRAFT_331711</name>
</gene>
<evidence type="ECO:0000313" key="1">
    <source>
        <dbReference type="EMBL" id="EFX66807.1"/>
    </source>
</evidence>
<dbReference type="AlphaFoldDB" id="E9HN77"/>
<protein>
    <submittedName>
        <fullName evidence="1">Uncharacterized protein</fullName>
    </submittedName>
</protein>
<dbReference type="HOGENOM" id="CLU_2529711_0_0_1"/>
<evidence type="ECO:0000313" key="2">
    <source>
        <dbReference type="Proteomes" id="UP000000305"/>
    </source>
</evidence>
<reference evidence="1 2" key="1">
    <citation type="journal article" date="2011" name="Science">
        <title>The ecoresponsive genome of Daphnia pulex.</title>
        <authorList>
            <person name="Colbourne J.K."/>
            <person name="Pfrender M.E."/>
            <person name="Gilbert D."/>
            <person name="Thomas W.K."/>
            <person name="Tucker A."/>
            <person name="Oakley T.H."/>
            <person name="Tokishita S."/>
            <person name="Aerts A."/>
            <person name="Arnold G.J."/>
            <person name="Basu M.K."/>
            <person name="Bauer D.J."/>
            <person name="Caceres C.E."/>
            <person name="Carmel L."/>
            <person name="Casola C."/>
            <person name="Choi J.H."/>
            <person name="Detter J.C."/>
            <person name="Dong Q."/>
            <person name="Dusheyko S."/>
            <person name="Eads B.D."/>
            <person name="Frohlich T."/>
            <person name="Geiler-Samerotte K.A."/>
            <person name="Gerlach D."/>
            <person name="Hatcher P."/>
            <person name="Jogdeo S."/>
            <person name="Krijgsveld J."/>
            <person name="Kriventseva E.V."/>
            <person name="Kultz D."/>
            <person name="Laforsch C."/>
            <person name="Lindquist E."/>
            <person name="Lopez J."/>
            <person name="Manak J.R."/>
            <person name="Muller J."/>
            <person name="Pangilinan J."/>
            <person name="Patwardhan R.P."/>
            <person name="Pitluck S."/>
            <person name="Pritham E.J."/>
            <person name="Rechtsteiner A."/>
            <person name="Rho M."/>
            <person name="Rogozin I.B."/>
            <person name="Sakarya O."/>
            <person name="Salamov A."/>
            <person name="Schaack S."/>
            <person name="Shapiro H."/>
            <person name="Shiga Y."/>
            <person name="Skalitzky C."/>
            <person name="Smith Z."/>
            <person name="Souvorov A."/>
            <person name="Sung W."/>
            <person name="Tang Z."/>
            <person name="Tsuchiya D."/>
            <person name="Tu H."/>
            <person name="Vos H."/>
            <person name="Wang M."/>
            <person name="Wolf Y.I."/>
            <person name="Yamagata H."/>
            <person name="Yamada T."/>
            <person name="Ye Y."/>
            <person name="Shaw J.R."/>
            <person name="Andrews J."/>
            <person name="Crease T.J."/>
            <person name="Tang H."/>
            <person name="Lucas S.M."/>
            <person name="Robertson H.M."/>
            <person name="Bork P."/>
            <person name="Koonin E.V."/>
            <person name="Zdobnov E.M."/>
            <person name="Grigoriev I.V."/>
            <person name="Lynch M."/>
            <person name="Boore J.L."/>
        </authorList>
    </citation>
    <scope>NUCLEOTIDE SEQUENCE [LARGE SCALE GENOMIC DNA]</scope>
</reference>
<dbReference type="OrthoDB" id="6400471at2759"/>
<proteinExistence type="predicted"/>
<sequence>MDSTIKTLEKELGEIKITNNKNLKSIEELTTTIAIQEKVISDNAVSFLTSSRCSTPSPSFECVPLASTDIMDCNEESNGNDGPN</sequence>
<dbReference type="InParanoid" id="E9HN77"/>
<accession>E9HN77</accession>
<dbReference type="Proteomes" id="UP000000305">
    <property type="component" value="Unassembled WGS sequence"/>
</dbReference>
<name>E9HN77_DAPPU</name>
<dbReference type="KEGG" id="dpx:DAPPUDRAFT_331711"/>
<keyword evidence="2" id="KW-1185">Reference proteome</keyword>